<accession>A0AAV7LYM3</accession>
<organism evidence="1 2">
    <name type="scientific">Pleurodeles waltl</name>
    <name type="common">Iberian ribbed newt</name>
    <dbReference type="NCBI Taxonomy" id="8319"/>
    <lineage>
        <taxon>Eukaryota</taxon>
        <taxon>Metazoa</taxon>
        <taxon>Chordata</taxon>
        <taxon>Craniata</taxon>
        <taxon>Vertebrata</taxon>
        <taxon>Euteleostomi</taxon>
        <taxon>Amphibia</taxon>
        <taxon>Batrachia</taxon>
        <taxon>Caudata</taxon>
        <taxon>Salamandroidea</taxon>
        <taxon>Salamandridae</taxon>
        <taxon>Pleurodelinae</taxon>
        <taxon>Pleurodeles</taxon>
    </lineage>
</organism>
<protein>
    <submittedName>
        <fullName evidence="1">Uncharacterized protein</fullName>
    </submittedName>
</protein>
<keyword evidence="2" id="KW-1185">Reference proteome</keyword>
<comment type="caution">
    <text evidence="1">The sequence shown here is derived from an EMBL/GenBank/DDBJ whole genome shotgun (WGS) entry which is preliminary data.</text>
</comment>
<name>A0AAV7LYM3_PLEWA</name>
<dbReference type="Proteomes" id="UP001066276">
    <property type="component" value="Chromosome 10"/>
</dbReference>
<reference evidence="1" key="1">
    <citation type="journal article" date="2022" name="bioRxiv">
        <title>Sequencing and chromosome-scale assembly of the giantPleurodeles waltlgenome.</title>
        <authorList>
            <person name="Brown T."/>
            <person name="Elewa A."/>
            <person name="Iarovenko S."/>
            <person name="Subramanian E."/>
            <person name="Araus A.J."/>
            <person name="Petzold A."/>
            <person name="Susuki M."/>
            <person name="Suzuki K.-i.T."/>
            <person name="Hayashi T."/>
            <person name="Toyoda A."/>
            <person name="Oliveira C."/>
            <person name="Osipova E."/>
            <person name="Leigh N.D."/>
            <person name="Simon A."/>
            <person name="Yun M.H."/>
        </authorList>
    </citation>
    <scope>NUCLEOTIDE SEQUENCE</scope>
    <source>
        <strain evidence="1">20211129_DDA</strain>
        <tissue evidence="1">Liver</tissue>
    </source>
</reference>
<dbReference type="EMBL" id="JANPWB010000014">
    <property type="protein sequence ID" value="KAJ1096311.1"/>
    <property type="molecule type" value="Genomic_DNA"/>
</dbReference>
<sequence length="126" mass="13332">MHSAAASADWGHEAPCYRLRLPTDARTLGECGSQAVRGGWGTELTGGMQCISCFWGWVCSSGCPWRLMRCGLQAAPGGWVNTAPGLRWKAAGMQPPGGLGRQLMCCLEVTSGMRLKSCRRGSGNAA</sequence>
<evidence type="ECO:0000313" key="1">
    <source>
        <dbReference type="EMBL" id="KAJ1096311.1"/>
    </source>
</evidence>
<proteinExistence type="predicted"/>
<gene>
    <name evidence="1" type="ORF">NDU88_001454</name>
</gene>
<dbReference type="AlphaFoldDB" id="A0AAV7LYM3"/>
<evidence type="ECO:0000313" key="2">
    <source>
        <dbReference type="Proteomes" id="UP001066276"/>
    </source>
</evidence>